<accession>Q0W2I8</accession>
<name>Q0W2I8_METAR</name>
<reference evidence="6 7" key="1">
    <citation type="journal article" date="2006" name="Science">
        <title>Genome of rice cluster I archaea -- the key methane producers in the rice rhizosphere.</title>
        <authorList>
            <person name="Erkel C."/>
            <person name="Kube M."/>
            <person name="Reinhardt R."/>
            <person name="Liesack W."/>
        </authorList>
    </citation>
    <scope>NUCLEOTIDE SEQUENCE [LARGE SCALE GENOMIC DNA]</scope>
    <source>
        <strain evidence="7">DSM 22066 / NBRC 105507 / MRE50</strain>
    </source>
</reference>
<dbReference type="Gene3D" id="1.20.1280.290">
    <property type="match status" value="1"/>
</dbReference>
<proteinExistence type="predicted"/>
<organism evidence="6 7">
    <name type="scientific">Methanocella arvoryzae (strain DSM 22066 / NBRC 105507 / MRE50)</name>
    <dbReference type="NCBI Taxonomy" id="351160"/>
    <lineage>
        <taxon>Archaea</taxon>
        <taxon>Methanobacteriati</taxon>
        <taxon>Methanobacteriota</taxon>
        <taxon>Stenosarchaea group</taxon>
        <taxon>Methanomicrobia</taxon>
        <taxon>Methanocellales</taxon>
        <taxon>Methanocellaceae</taxon>
        <taxon>Methanocella</taxon>
    </lineage>
</organism>
<dbReference type="SMART" id="SM00679">
    <property type="entry name" value="CTNS"/>
    <property type="match status" value="1"/>
</dbReference>
<keyword evidence="2 5" id="KW-0812">Transmembrane</keyword>
<feature type="transmembrane region" description="Helical" evidence="5">
    <location>
        <begin position="35"/>
        <end position="53"/>
    </location>
</feature>
<dbReference type="InterPro" id="IPR047662">
    <property type="entry name" value="SemiSWEET"/>
</dbReference>
<evidence type="ECO:0000256" key="4">
    <source>
        <dbReference type="ARBA" id="ARBA00023136"/>
    </source>
</evidence>
<evidence type="ECO:0000256" key="2">
    <source>
        <dbReference type="ARBA" id="ARBA00022692"/>
    </source>
</evidence>
<dbReference type="eggNOG" id="arCOG05022">
    <property type="taxonomic scope" value="Archaea"/>
</dbReference>
<evidence type="ECO:0000256" key="3">
    <source>
        <dbReference type="ARBA" id="ARBA00022989"/>
    </source>
</evidence>
<comment type="subcellular location">
    <subcellularLocation>
        <location evidence="1">Membrane</location>
        <topology evidence="1">Multi-pass membrane protein</topology>
    </subcellularLocation>
</comment>
<dbReference type="GO" id="GO:0051119">
    <property type="term" value="F:sugar transmembrane transporter activity"/>
    <property type="evidence" value="ECO:0007669"/>
    <property type="project" value="InterPro"/>
</dbReference>
<keyword evidence="4 5" id="KW-0472">Membrane</keyword>
<dbReference type="InterPro" id="IPR006603">
    <property type="entry name" value="PQ-loop_rpt"/>
</dbReference>
<evidence type="ECO:0000313" key="7">
    <source>
        <dbReference type="Proteomes" id="UP000000663"/>
    </source>
</evidence>
<gene>
    <name evidence="6" type="ORF">RCIX2304</name>
</gene>
<dbReference type="GO" id="GO:0016020">
    <property type="term" value="C:membrane"/>
    <property type="evidence" value="ECO:0007669"/>
    <property type="project" value="UniProtKB-SubCell"/>
</dbReference>
<dbReference type="EMBL" id="AM114193">
    <property type="protein sequence ID" value="CAJ37405.1"/>
    <property type="molecule type" value="Genomic_DNA"/>
</dbReference>
<sequence>MDSVIILGLAAGALTTGSTIPQILKILKTKSAGDISTLFFLFMGCGMLLWLIYGILRSDIIIILWNPLSLSLCLIILGLKRVYP</sequence>
<dbReference type="GeneID" id="5143235"/>
<dbReference type="NCBIfam" id="NF037968">
    <property type="entry name" value="SemiSWEET_2"/>
    <property type="match status" value="1"/>
</dbReference>
<keyword evidence="3 5" id="KW-1133">Transmembrane helix</keyword>
<dbReference type="Proteomes" id="UP000000663">
    <property type="component" value="Chromosome"/>
</dbReference>
<dbReference type="RefSeq" id="WP_012035176.1">
    <property type="nucleotide sequence ID" value="NC_009464.1"/>
</dbReference>
<dbReference type="STRING" id="351160.RCIX2304"/>
<dbReference type="OrthoDB" id="11322at2157"/>
<dbReference type="KEGG" id="rci:RCIX2304"/>
<evidence type="ECO:0000256" key="5">
    <source>
        <dbReference type="SAM" id="Phobius"/>
    </source>
</evidence>
<feature type="transmembrane region" description="Helical" evidence="5">
    <location>
        <begin position="60"/>
        <end position="79"/>
    </location>
</feature>
<dbReference type="AlphaFoldDB" id="Q0W2I8"/>
<protein>
    <recommendedName>
        <fullName evidence="8">MtN3 and saliva related transmembrane protein</fullName>
    </recommendedName>
</protein>
<evidence type="ECO:0008006" key="8">
    <source>
        <dbReference type="Google" id="ProtNLM"/>
    </source>
</evidence>
<evidence type="ECO:0000313" key="6">
    <source>
        <dbReference type="EMBL" id="CAJ37405.1"/>
    </source>
</evidence>
<dbReference type="Pfam" id="PF04193">
    <property type="entry name" value="PQ-loop"/>
    <property type="match status" value="1"/>
</dbReference>
<keyword evidence="7" id="KW-1185">Reference proteome</keyword>
<evidence type="ECO:0000256" key="1">
    <source>
        <dbReference type="ARBA" id="ARBA00004141"/>
    </source>
</evidence>